<protein>
    <submittedName>
        <fullName evidence="1">Uncharacterized protein</fullName>
    </submittedName>
</protein>
<organism evidence="1">
    <name type="scientific">marine sediment metagenome</name>
    <dbReference type="NCBI Taxonomy" id="412755"/>
    <lineage>
        <taxon>unclassified sequences</taxon>
        <taxon>metagenomes</taxon>
        <taxon>ecological metagenomes</taxon>
    </lineage>
</organism>
<dbReference type="AlphaFoldDB" id="X1BSB7"/>
<evidence type="ECO:0000313" key="1">
    <source>
        <dbReference type="EMBL" id="GAG98629.1"/>
    </source>
</evidence>
<reference evidence="1" key="1">
    <citation type="journal article" date="2014" name="Front. Microbiol.">
        <title>High frequency of phylogenetically diverse reductive dehalogenase-homologous genes in deep subseafloor sedimentary metagenomes.</title>
        <authorList>
            <person name="Kawai M."/>
            <person name="Futagami T."/>
            <person name="Toyoda A."/>
            <person name="Takaki Y."/>
            <person name="Nishi S."/>
            <person name="Hori S."/>
            <person name="Arai W."/>
            <person name="Tsubouchi T."/>
            <person name="Morono Y."/>
            <person name="Uchiyama I."/>
            <person name="Ito T."/>
            <person name="Fujiyama A."/>
            <person name="Inagaki F."/>
            <person name="Takami H."/>
        </authorList>
    </citation>
    <scope>NUCLEOTIDE SEQUENCE</scope>
    <source>
        <strain evidence="1">Expedition CK06-06</strain>
    </source>
</reference>
<proteinExistence type="predicted"/>
<dbReference type="EMBL" id="BART01021303">
    <property type="protein sequence ID" value="GAG98629.1"/>
    <property type="molecule type" value="Genomic_DNA"/>
</dbReference>
<comment type="caution">
    <text evidence="1">The sequence shown here is derived from an EMBL/GenBank/DDBJ whole genome shotgun (WGS) entry which is preliminary data.</text>
</comment>
<feature type="non-terminal residue" evidence="1">
    <location>
        <position position="270"/>
    </location>
</feature>
<gene>
    <name evidence="1" type="ORF">S01H4_39347</name>
</gene>
<name>X1BSB7_9ZZZZ</name>
<accession>X1BSB7</accession>
<sequence length="270" mass="31465">MTTHYFVDALCKARNQFDEIQIDRFRVRPIVRIIGEFWSAMVEGDGNFNMFRFLEEEGAEVSIDQAVGTQIMRVLHITKQRLRDRKGIYESKDIPSWWRLDSRLKDNIRHRKRVDILTLAEKLYRREGSRYQKALGGTLHEIVDIYELQHLASPFYNWRCGAGENHIEIGKNIYYHMHDLCHMVLSLKPFGCMPSTQSDGAQTAVVEQYKDMIYLPIETSAEGEILAHSRVQMALDAAREKAKQEFKEALACTGRRLDELKAYVEDHPEL</sequence>